<feature type="transmembrane region" description="Helical" evidence="1">
    <location>
        <begin position="78"/>
        <end position="103"/>
    </location>
</feature>
<feature type="transmembrane region" description="Helical" evidence="1">
    <location>
        <begin position="194"/>
        <end position="215"/>
    </location>
</feature>
<feature type="transmembrane region" description="Helical" evidence="1">
    <location>
        <begin position="153"/>
        <end position="173"/>
    </location>
</feature>
<keyword evidence="1" id="KW-0472">Membrane</keyword>
<evidence type="ECO:0000256" key="1">
    <source>
        <dbReference type="SAM" id="Phobius"/>
    </source>
</evidence>
<gene>
    <name evidence="2" type="ORF">MmiEs2_13660</name>
</gene>
<dbReference type="EMBL" id="CP131062">
    <property type="protein sequence ID" value="WNY29149.1"/>
    <property type="molecule type" value="Genomic_DNA"/>
</dbReference>
<dbReference type="AlphaFoldDB" id="A0AA96ZXM7"/>
<dbReference type="RefSeq" id="WP_316559138.1">
    <property type="nucleotide sequence ID" value="NZ_CP131062.1"/>
</dbReference>
<proteinExistence type="predicted"/>
<sequence length="282" mass="31890">MNAYLWFGIPTVVKGILISLVFALIFRKQIKKYPLVFYIYPAAMFVWYGLFGLIRVLFDIRVTQVLGLSGTWVSDIMGLFRTLDLFAPFGIGLITIVMFIGVLPKTKTVIHLYQIRSELSIIGATLLVAHGFMRLSNAMEYLDGSYEGSFNLTVLAFGIIGPIILILILLPWLTSFKFIRKQMKPKTWKKLQTYFSVPMFIGMLLFGWAFTARAVGDYDLTALGDIILNSRGNAVSIKTGADFATSVLASKVYLMLLISYIWLRVKKIKEQKKKSGRQTAHE</sequence>
<feature type="transmembrane region" description="Helical" evidence="1">
    <location>
        <begin position="38"/>
        <end position="58"/>
    </location>
</feature>
<keyword evidence="1" id="KW-1133">Transmembrane helix</keyword>
<name>A0AA96ZXM7_9EURY</name>
<organism evidence="2 3">
    <name type="scientific">Methanimicrococcus stummii</name>
    <dbReference type="NCBI Taxonomy" id="3028294"/>
    <lineage>
        <taxon>Archaea</taxon>
        <taxon>Methanobacteriati</taxon>
        <taxon>Methanobacteriota</taxon>
        <taxon>Stenosarchaea group</taxon>
        <taxon>Methanomicrobia</taxon>
        <taxon>Methanosarcinales</taxon>
        <taxon>Methanosarcinaceae</taxon>
        <taxon>Methanimicrococcus</taxon>
    </lineage>
</organism>
<feature type="transmembrane region" description="Helical" evidence="1">
    <location>
        <begin position="243"/>
        <end position="263"/>
    </location>
</feature>
<feature type="transmembrane region" description="Helical" evidence="1">
    <location>
        <begin position="115"/>
        <end position="133"/>
    </location>
</feature>
<keyword evidence="1" id="KW-0812">Transmembrane</keyword>
<accession>A0AA96ZXM7</accession>
<keyword evidence="3" id="KW-1185">Reference proteome</keyword>
<evidence type="ECO:0008006" key="4">
    <source>
        <dbReference type="Google" id="ProtNLM"/>
    </source>
</evidence>
<reference evidence="2 3" key="1">
    <citation type="submission" date="2023-07" db="EMBL/GenBank/DDBJ databases">
        <title>Closed genome sequence of Methanimicrococcus sp. Es2.</title>
        <authorList>
            <person name="Protasov E."/>
            <person name="Platt K."/>
            <person name="Reeh H."/>
            <person name="Poehlein A."/>
            <person name="Daniel R."/>
            <person name="Brune A."/>
        </authorList>
    </citation>
    <scope>NUCLEOTIDE SEQUENCE [LARGE SCALE GENOMIC DNA]</scope>
    <source>
        <strain evidence="2 3">Es2</strain>
    </source>
</reference>
<protein>
    <recommendedName>
        <fullName evidence="4">Ferric oxidoreductase domain-containing protein</fullName>
    </recommendedName>
</protein>
<evidence type="ECO:0000313" key="3">
    <source>
        <dbReference type="Proteomes" id="UP001302662"/>
    </source>
</evidence>
<dbReference type="Proteomes" id="UP001302662">
    <property type="component" value="Chromosome"/>
</dbReference>
<feature type="transmembrane region" description="Helical" evidence="1">
    <location>
        <begin position="6"/>
        <end position="26"/>
    </location>
</feature>
<dbReference type="KEGG" id="mees:MmiEs2_13660"/>
<evidence type="ECO:0000313" key="2">
    <source>
        <dbReference type="EMBL" id="WNY29149.1"/>
    </source>
</evidence>
<dbReference type="GeneID" id="85197832"/>